<dbReference type="FunFam" id="3.80.10.10:FF:000095">
    <property type="entry name" value="LRR receptor-like serine/threonine-protein kinase GSO1"/>
    <property type="match status" value="1"/>
</dbReference>
<evidence type="ECO:0000256" key="1">
    <source>
        <dbReference type="ARBA" id="ARBA00004370"/>
    </source>
</evidence>
<dbReference type="PANTHER" id="PTHR48056">
    <property type="entry name" value="LRR RECEPTOR-LIKE SERINE/THREONINE-PROTEIN KINASE-RELATED"/>
    <property type="match status" value="1"/>
</dbReference>
<feature type="domain" description="SH2" evidence="20">
    <location>
        <begin position="713"/>
        <end position="810"/>
    </location>
</feature>
<evidence type="ECO:0000256" key="17">
    <source>
        <dbReference type="PROSITE-ProRule" id="PRU00191"/>
    </source>
</evidence>
<dbReference type="Gene3D" id="2.60.220.50">
    <property type="match status" value="1"/>
</dbReference>
<evidence type="ECO:0000259" key="22">
    <source>
        <dbReference type="PROSITE" id="PS50221"/>
    </source>
</evidence>
<evidence type="ECO:0000256" key="19">
    <source>
        <dbReference type="SAM" id="MobiDB-lite"/>
    </source>
</evidence>
<dbReference type="PANTHER" id="PTHR48056:SF81">
    <property type="entry name" value="RECEPTOR PROTEIN-TYROSINE KINASE CEPR1"/>
    <property type="match status" value="1"/>
</dbReference>
<dbReference type="EMBL" id="MDYQ01000070">
    <property type="protein sequence ID" value="PRP84049.1"/>
    <property type="molecule type" value="Genomic_DNA"/>
</dbReference>
<evidence type="ECO:0000256" key="18">
    <source>
        <dbReference type="PROSITE-ProRule" id="PRU10141"/>
    </source>
</evidence>
<dbReference type="InterPro" id="IPR032675">
    <property type="entry name" value="LRR_dom_sf"/>
</dbReference>
<dbReference type="SUPFAM" id="SSF55550">
    <property type="entry name" value="SH2 domain"/>
    <property type="match status" value="1"/>
</dbReference>
<evidence type="ECO:0000256" key="9">
    <source>
        <dbReference type="ARBA" id="ARBA00022840"/>
    </source>
</evidence>
<name>A0A2P6NJE6_9EUKA</name>
<keyword evidence="10" id="KW-1133">Transmembrane helix</keyword>
<feature type="domain" description="Protein kinase" evidence="21">
    <location>
        <begin position="348"/>
        <end position="606"/>
    </location>
</feature>
<dbReference type="Pfam" id="PF00017">
    <property type="entry name" value="SH2"/>
    <property type="match status" value="1"/>
</dbReference>
<dbReference type="InParanoid" id="A0A2P6NJE6"/>
<evidence type="ECO:0000256" key="3">
    <source>
        <dbReference type="ARBA" id="ARBA00022614"/>
    </source>
</evidence>
<dbReference type="Pfam" id="PF00560">
    <property type="entry name" value="LRR_1"/>
    <property type="match status" value="1"/>
</dbReference>
<keyword evidence="9 18" id="KW-0067">ATP-binding</keyword>
<keyword evidence="3" id="KW-0433">Leucine-rich repeat</keyword>
<reference evidence="23 24" key="1">
    <citation type="journal article" date="2018" name="Genome Biol. Evol.">
        <title>Multiple Roots of Fruiting Body Formation in Amoebozoa.</title>
        <authorList>
            <person name="Hillmann F."/>
            <person name="Forbes G."/>
            <person name="Novohradska S."/>
            <person name="Ferling I."/>
            <person name="Riege K."/>
            <person name="Groth M."/>
            <person name="Westermann M."/>
            <person name="Marz M."/>
            <person name="Spaller T."/>
            <person name="Winckler T."/>
            <person name="Schaap P."/>
            <person name="Glockner G."/>
        </authorList>
    </citation>
    <scope>NUCLEOTIDE SEQUENCE [LARGE SCALE GENOMIC DNA]</scope>
    <source>
        <strain evidence="23 24">Jena</strain>
    </source>
</reference>
<gene>
    <name evidence="23" type="ORF">PROFUN_08511</name>
</gene>
<dbReference type="Gene3D" id="1.10.510.10">
    <property type="entry name" value="Transferase(Phosphotransferase) domain 1"/>
    <property type="match status" value="2"/>
</dbReference>
<dbReference type="PROSITE" id="PS00107">
    <property type="entry name" value="PROTEIN_KINASE_ATP"/>
    <property type="match status" value="1"/>
</dbReference>
<keyword evidence="11" id="KW-0472">Membrane</keyword>
<dbReference type="SMART" id="SM00220">
    <property type="entry name" value="S_TKc"/>
    <property type="match status" value="1"/>
</dbReference>
<evidence type="ECO:0000256" key="5">
    <source>
        <dbReference type="ARBA" id="ARBA00022692"/>
    </source>
</evidence>
<dbReference type="InterPro" id="IPR057244">
    <property type="entry name" value="GAIN_B"/>
</dbReference>
<keyword evidence="2" id="KW-0723">Serine/threonine-protein kinase</keyword>
<dbReference type="PROSITE" id="PS00108">
    <property type="entry name" value="PROTEIN_KINASE_ST"/>
    <property type="match status" value="1"/>
</dbReference>
<comment type="subcellular location">
    <subcellularLocation>
        <location evidence="1">Membrane</location>
    </subcellularLocation>
</comment>
<dbReference type="InterPro" id="IPR046338">
    <property type="entry name" value="GAIN_dom_sf"/>
</dbReference>
<dbReference type="InterPro" id="IPR029404">
    <property type="entry name" value="CDIN1"/>
</dbReference>
<feature type="compositionally biased region" description="Acidic residues" evidence="19">
    <location>
        <begin position="1801"/>
        <end position="1811"/>
    </location>
</feature>
<dbReference type="GO" id="GO:0004674">
    <property type="term" value="F:protein serine/threonine kinase activity"/>
    <property type="evidence" value="ECO:0007669"/>
    <property type="project" value="UniProtKB-KW"/>
</dbReference>
<dbReference type="InterPro" id="IPR000203">
    <property type="entry name" value="GPS"/>
</dbReference>
<dbReference type="Gene3D" id="3.30.200.20">
    <property type="entry name" value="Phosphorylase Kinase, domain 1"/>
    <property type="match status" value="2"/>
</dbReference>
<dbReference type="InterPro" id="IPR008271">
    <property type="entry name" value="Ser/Thr_kinase_AS"/>
</dbReference>
<dbReference type="InterPro" id="IPR017441">
    <property type="entry name" value="Protein_kinase_ATP_BS"/>
</dbReference>
<evidence type="ECO:0000256" key="14">
    <source>
        <dbReference type="ARBA" id="ARBA00025089"/>
    </source>
</evidence>
<evidence type="ECO:0000256" key="4">
    <source>
        <dbReference type="ARBA" id="ARBA00022679"/>
    </source>
</evidence>
<dbReference type="GO" id="GO:0005524">
    <property type="term" value="F:ATP binding"/>
    <property type="evidence" value="ECO:0007669"/>
    <property type="project" value="UniProtKB-UniRule"/>
</dbReference>
<dbReference type="Pfam" id="PF14811">
    <property type="entry name" value="TPD"/>
    <property type="match status" value="1"/>
</dbReference>
<dbReference type="Proteomes" id="UP000241769">
    <property type="component" value="Unassembled WGS sequence"/>
</dbReference>
<sequence>MTPEASQSYYQSYLMGEDMVSISERVNIAPCLLARIIIQQYLGAGTQPTKQAKQKVSQWIKNPSLIEDEKLRSNVAQCVACDDNYSPLVDKIKHTTGEEYEYILQEKVVHHPRLSTDERQLHNLGISFLGEDELRQRGYPKTPDVKLQVPIIVDEKHVVYWIDSKASFGDDYSYNMNHKEQFAGYISRYGPGMVIYWFGFIQELQRHDESVFLTTHMPKNVTKLDIMVKPIRLFKMSRFRISHDALLNPLLETSSSSSPRGELVTSLIGFLQQHCFRSFLCVPPHNISSKEEEWQLILQRWGHRLRGTIEIHMMEQQFDDLVLSASGKKVEKGRVSHDRAPEIRHEEIVYGEKIGGGCFGSVYKGRCRGVDVAIKKLLKQDLDPRILEDFRKEVDIMTQMRHPNVTLFMGACTEPGHLAIVTELMTNSVHDLLHKRKQEISLPQKVKMAKDTAAGMAWLHGASPQILHRDLKPQNLLVDEHWNVKLCDFGLSQVKLMEQKIRDGKSIPGTPLWMSPEVLMGGDVDEKADVYSFGIVLWEIVSEQEPFPHMDSYGTFKRAITTENERPPIPVNCHPNLRALMEVCWDADPRRRPTFQQILPILDSVLVDLLLDDPEANRFWKSHFLGKTMIPWGDFVRRLWAVLNLPMPNPKDINFLCLKKLLAEPNPRPKPTEPDVVRLEKFGHIVNWFGPLIIDHKGFSILDKIRVLMMKDWFHGDISKEASEDLLAGQAKGVFLVRASVTTKSAPFTISKMTKKGKINHQRIQKKDNGHFEVQIKYPDGKTKTEHSKDDHLVPFIKSLSGELYLTNPCPGSRFKGLFMETKDKSVVWMMRGGSHDKDEAGHRRSASLHEPTDMRRLCTLLMIAVACGSIVEDDTLEVLREVWKALNGDPTKWRGSDICNQTDFIGLSCNQVGTPDQINYSPPLATNGTLSPLIGNITSLQYLVIAGNTGGPLPQSIGQLTSLINLDLRGSSFNGTIPDAVCEDNQFSGYVPECIGNLTQLNMISLGGNWKLNGSLLQSFGNLSQCTVLDLEYNNFTGSIPDAYCDLSSLQVLYLGHNHLTGSIPSCIGNLKNVTVFSLSDNRLTGSIPVSAGLMSSVMRFFVDVNRLSGTIPPSMASTTNLTHLCLSNNSFSGTIPQAVVNLPSLNSLLLQMNRFNGTLPSRDTSLPALDEVDVHDNELTCMGFIQVASKYDFSHNRGRGLIPGFFFNSTSLNYLNLSRNQFEGPVPSIDGCHNLVEVDLSYNRFSGPIPSVQGLNNLASFNLSNNQLNGSVVEQVINLPLLEALDLSQNNLSGVVPSRSTLLSPLETLSLRGNRFNSIGYIDVSSTCDLSDNLYPCYPLLSAPSQCAIDYLPCGSTEIDRLYNNGTVLSTTAAKTILNVVTSNPPEQTAEILPAIISALLKNTSSFQYFSNNVSINLQTYTGVNQTRIYNEIANSSVSVALPPSIISSGQVSVALTSISFNPFSSVHNETIGREIDVSGINDYINITMGIIDVIPSDSYAVCLYWNESTSRWSRDGLRLVVDGNTTICQTTHLTNFSIGIERLIPSSITQEIKSPFHVKEDASEMVERVDWIEKMSNENGTQVWKAIHNGMTAVAVKRVEKDVRELIREATKLKSLHHPNIVLYLGQSVSGSLFYYAQSNRVSSFIFQIGRDVAQAMTYVSEQNIILLRVTENTIVAKVANFSACVSNGSKCERKTGGHTAPEVIDSGIQTLSADVWSFGLLLSFIASDGKNEESQMYRERRSKKRISSVNVDRQWEVTIKGLVQECTDEDAGSRPSFLDIARRMKRNAIEQEKREEEKEEDPYLIDG</sequence>
<keyword evidence="5" id="KW-0812">Transmembrane</keyword>
<dbReference type="PROSITE" id="PS50011">
    <property type="entry name" value="PROTEIN_KINASE_DOM"/>
    <property type="match status" value="2"/>
</dbReference>
<dbReference type="Gene3D" id="3.80.10.10">
    <property type="entry name" value="Ribonuclease Inhibitor"/>
    <property type="match status" value="3"/>
</dbReference>
<keyword evidence="6" id="KW-0677">Repeat</keyword>
<dbReference type="InterPro" id="IPR036860">
    <property type="entry name" value="SH2_dom_sf"/>
</dbReference>
<dbReference type="SUPFAM" id="SSF52058">
    <property type="entry name" value="L domain-like"/>
    <property type="match status" value="2"/>
</dbReference>
<comment type="caution">
    <text evidence="23">The sequence shown here is derived from an EMBL/GenBank/DDBJ whole genome shotgun (WGS) entry which is preliminary data.</text>
</comment>
<dbReference type="PRINTS" id="PR00109">
    <property type="entry name" value="TYRKINASE"/>
</dbReference>
<dbReference type="InterPro" id="IPR011009">
    <property type="entry name" value="Kinase-like_dom_sf"/>
</dbReference>
<dbReference type="Gene3D" id="3.30.505.10">
    <property type="entry name" value="SH2 domain"/>
    <property type="match status" value="1"/>
</dbReference>
<comment type="catalytic activity">
    <reaction evidence="15">
        <text>L-threonyl-[protein] + ATP = O-phospho-L-threonyl-[protein] + ADP + H(+)</text>
        <dbReference type="Rhea" id="RHEA:46608"/>
        <dbReference type="Rhea" id="RHEA-COMP:11060"/>
        <dbReference type="Rhea" id="RHEA-COMP:11605"/>
        <dbReference type="ChEBI" id="CHEBI:15378"/>
        <dbReference type="ChEBI" id="CHEBI:30013"/>
        <dbReference type="ChEBI" id="CHEBI:30616"/>
        <dbReference type="ChEBI" id="CHEBI:61977"/>
        <dbReference type="ChEBI" id="CHEBI:456216"/>
        <dbReference type="EC" id="2.7.11.1"/>
    </reaction>
</comment>
<organism evidence="23 24">
    <name type="scientific">Planoprotostelium fungivorum</name>
    <dbReference type="NCBI Taxonomy" id="1890364"/>
    <lineage>
        <taxon>Eukaryota</taxon>
        <taxon>Amoebozoa</taxon>
        <taxon>Evosea</taxon>
        <taxon>Variosea</taxon>
        <taxon>Cavosteliida</taxon>
        <taxon>Cavosteliaceae</taxon>
        <taxon>Planoprotostelium</taxon>
    </lineage>
</organism>
<keyword evidence="17" id="KW-0727">SH2 domain</keyword>
<dbReference type="SUPFAM" id="SSF56112">
    <property type="entry name" value="Protein kinase-like (PK-like)"/>
    <property type="match status" value="2"/>
</dbReference>
<dbReference type="InterPro" id="IPR050647">
    <property type="entry name" value="Plant_LRR-RLKs"/>
</dbReference>
<keyword evidence="24" id="KW-1185">Reference proteome</keyword>
<evidence type="ECO:0000259" key="20">
    <source>
        <dbReference type="PROSITE" id="PS50001"/>
    </source>
</evidence>
<feature type="domain" description="GAIN-B" evidence="22">
    <location>
        <begin position="1407"/>
        <end position="1551"/>
    </location>
</feature>
<dbReference type="Pfam" id="PF07714">
    <property type="entry name" value="PK_Tyr_Ser-Thr"/>
    <property type="match status" value="2"/>
</dbReference>
<evidence type="ECO:0000256" key="8">
    <source>
        <dbReference type="ARBA" id="ARBA00022777"/>
    </source>
</evidence>
<dbReference type="InterPro" id="IPR000719">
    <property type="entry name" value="Prot_kinase_dom"/>
</dbReference>
<evidence type="ECO:0000256" key="6">
    <source>
        <dbReference type="ARBA" id="ARBA00022737"/>
    </source>
</evidence>
<dbReference type="GO" id="GO:0016020">
    <property type="term" value="C:membrane"/>
    <property type="evidence" value="ECO:0007669"/>
    <property type="project" value="UniProtKB-SubCell"/>
</dbReference>
<feature type="domain" description="Protein kinase" evidence="21">
    <location>
        <begin position="1572"/>
        <end position="1808"/>
    </location>
</feature>
<proteinExistence type="predicted"/>
<comment type="catalytic activity">
    <reaction evidence="16">
        <text>L-seryl-[protein] + ATP = O-phospho-L-seryl-[protein] + ADP + H(+)</text>
        <dbReference type="Rhea" id="RHEA:17989"/>
        <dbReference type="Rhea" id="RHEA-COMP:9863"/>
        <dbReference type="Rhea" id="RHEA-COMP:11604"/>
        <dbReference type="ChEBI" id="CHEBI:15378"/>
        <dbReference type="ChEBI" id="CHEBI:29999"/>
        <dbReference type="ChEBI" id="CHEBI:30616"/>
        <dbReference type="ChEBI" id="CHEBI:83421"/>
        <dbReference type="ChEBI" id="CHEBI:456216"/>
        <dbReference type="EC" id="2.7.11.1"/>
    </reaction>
</comment>
<accession>A0A2P6NJE6</accession>
<evidence type="ECO:0000256" key="7">
    <source>
        <dbReference type="ARBA" id="ARBA00022741"/>
    </source>
</evidence>
<dbReference type="OrthoDB" id="26095at2759"/>
<dbReference type="InterPro" id="IPR001611">
    <property type="entry name" value="Leu-rich_rpt"/>
</dbReference>
<dbReference type="InterPro" id="IPR000980">
    <property type="entry name" value="SH2"/>
</dbReference>
<keyword evidence="13" id="KW-1015">Disulfide bond</keyword>
<comment type="function">
    <text evidence="14">Required for proper chemotaxis and phagocytosis; proper spatiotemporal control of F-actin levels in chemotaxing cells. Negative regulator of the PI3K (phosphatidylinositol 3 kinase) pathway. Predominantly phosphorylates serines and threonines and tyrosines at a lower level.</text>
</comment>
<dbReference type="CDD" id="cd13999">
    <property type="entry name" value="STKc_MAP3K-like"/>
    <property type="match status" value="1"/>
</dbReference>
<evidence type="ECO:0000256" key="10">
    <source>
        <dbReference type="ARBA" id="ARBA00022989"/>
    </source>
</evidence>
<feature type="binding site" evidence="18">
    <location>
        <position position="376"/>
    </location>
    <ligand>
        <name>ATP</name>
        <dbReference type="ChEBI" id="CHEBI:30616"/>
    </ligand>
</feature>
<keyword evidence="4" id="KW-0808">Transferase</keyword>
<evidence type="ECO:0000256" key="2">
    <source>
        <dbReference type="ARBA" id="ARBA00022527"/>
    </source>
</evidence>
<keyword evidence="12" id="KW-0829">Tyrosine-protein kinase</keyword>
<evidence type="ECO:0000313" key="23">
    <source>
        <dbReference type="EMBL" id="PRP84049.1"/>
    </source>
</evidence>
<evidence type="ECO:0000256" key="13">
    <source>
        <dbReference type="ARBA" id="ARBA00023157"/>
    </source>
</evidence>
<dbReference type="PROSITE" id="PS50221">
    <property type="entry name" value="GAIN_B"/>
    <property type="match status" value="1"/>
</dbReference>
<protein>
    <submittedName>
        <fullName evidence="23">SH2 domain-containing protein</fullName>
    </submittedName>
</protein>
<keyword evidence="7 18" id="KW-0547">Nucleotide-binding</keyword>
<evidence type="ECO:0000256" key="11">
    <source>
        <dbReference type="ARBA" id="ARBA00023136"/>
    </source>
</evidence>
<feature type="region of interest" description="Disordered" evidence="19">
    <location>
        <begin position="1792"/>
        <end position="1811"/>
    </location>
</feature>
<dbReference type="SMART" id="SM00252">
    <property type="entry name" value="SH2"/>
    <property type="match status" value="1"/>
</dbReference>
<dbReference type="InterPro" id="IPR001245">
    <property type="entry name" value="Ser-Thr/Tyr_kinase_cat_dom"/>
</dbReference>
<dbReference type="Pfam" id="PF01825">
    <property type="entry name" value="GPS"/>
    <property type="match status" value="1"/>
</dbReference>
<dbReference type="PROSITE" id="PS50001">
    <property type="entry name" value="SH2"/>
    <property type="match status" value="1"/>
</dbReference>
<evidence type="ECO:0000256" key="16">
    <source>
        <dbReference type="ARBA" id="ARBA00048679"/>
    </source>
</evidence>
<evidence type="ECO:0000256" key="12">
    <source>
        <dbReference type="ARBA" id="ARBA00023137"/>
    </source>
</evidence>
<dbReference type="SMART" id="SM00303">
    <property type="entry name" value="GPS"/>
    <property type="match status" value="1"/>
</dbReference>
<keyword evidence="8" id="KW-0418">Kinase</keyword>
<dbReference type="GO" id="GO:0004713">
    <property type="term" value="F:protein tyrosine kinase activity"/>
    <property type="evidence" value="ECO:0007669"/>
    <property type="project" value="UniProtKB-KW"/>
</dbReference>
<dbReference type="FunFam" id="3.30.200.20:FF:000034">
    <property type="entry name" value="Kinase suppressor of Ras 1"/>
    <property type="match status" value="1"/>
</dbReference>
<dbReference type="Pfam" id="PF13855">
    <property type="entry name" value="LRR_8"/>
    <property type="match status" value="1"/>
</dbReference>
<evidence type="ECO:0000313" key="24">
    <source>
        <dbReference type="Proteomes" id="UP000241769"/>
    </source>
</evidence>
<evidence type="ECO:0000256" key="15">
    <source>
        <dbReference type="ARBA" id="ARBA00047899"/>
    </source>
</evidence>
<dbReference type="STRING" id="1890364.A0A2P6NJE6"/>
<evidence type="ECO:0000259" key="21">
    <source>
        <dbReference type="PROSITE" id="PS50011"/>
    </source>
</evidence>